<dbReference type="AlphaFoldDB" id="A0A2N1PLQ4"/>
<dbReference type="Gene3D" id="3.40.50.1010">
    <property type="entry name" value="5'-nuclease"/>
    <property type="match status" value="1"/>
</dbReference>
<comment type="caution">
    <text evidence="2">The sequence shown here is derived from an EMBL/GenBank/DDBJ whole genome shotgun (WGS) entry which is preliminary data.</text>
</comment>
<evidence type="ECO:0000259" key="1">
    <source>
        <dbReference type="Pfam" id="PF13470"/>
    </source>
</evidence>
<evidence type="ECO:0000313" key="2">
    <source>
        <dbReference type="EMBL" id="PKK89277.1"/>
    </source>
</evidence>
<dbReference type="SUPFAM" id="SSF88723">
    <property type="entry name" value="PIN domain-like"/>
    <property type="match status" value="1"/>
</dbReference>
<proteinExistence type="predicted"/>
<organism evidence="2 3">
    <name type="scientific">Candidatus Wallbacteria bacterium HGW-Wallbacteria-1</name>
    <dbReference type="NCBI Taxonomy" id="2013854"/>
    <lineage>
        <taxon>Bacteria</taxon>
        <taxon>Candidatus Walliibacteriota</taxon>
    </lineage>
</organism>
<gene>
    <name evidence="2" type="ORF">CVV64_14895</name>
</gene>
<dbReference type="InterPro" id="IPR029060">
    <property type="entry name" value="PIN-like_dom_sf"/>
</dbReference>
<accession>A0A2N1PLQ4</accession>
<sequence length="139" mass="16101">MKIIVDLNVIIDFLNKRANHKEAARIVDLSLNNIIDAYLCAHEITTLSYFLHKESKDRSKVKNTIEKLMTIFRIIPINKEILDNALNSEIQDYEDSVIEVSAIDNQCDFIVTQNIRDFKKSRIKPLSSSQFLVLLNQLH</sequence>
<evidence type="ECO:0000313" key="3">
    <source>
        <dbReference type="Proteomes" id="UP000233256"/>
    </source>
</evidence>
<feature type="domain" description="PIN" evidence="1">
    <location>
        <begin position="2"/>
        <end position="116"/>
    </location>
</feature>
<reference evidence="2 3" key="1">
    <citation type="journal article" date="2017" name="ISME J.">
        <title>Potential for microbial H2 and metal transformations associated with novel bacteria and archaea in deep terrestrial subsurface sediments.</title>
        <authorList>
            <person name="Hernsdorf A.W."/>
            <person name="Amano Y."/>
            <person name="Miyakawa K."/>
            <person name="Ise K."/>
            <person name="Suzuki Y."/>
            <person name="Anantharaman K."/>
            <person name="Probst A."/>
            <person name="Burstein D."/>
            <person name="Thomas B.C."/>
            <person name="Banfield J.F."/>
        </authorList>
    </citation>
    <scope>NUCLEOTIDE SEQUENCE [LARGE SCALE GENOMIC DNA]</scope>
    <source>
        <strain evidence="2">HGW-Wallbacteria-1</strain>
    </source>
</reference>
<dbReference type="Pfam" id="PF13470">
    <property type="entry name" value="PIN_3"/>
    <property type="match status" value="1"/>
</dbReference>
<dbReference type="EMBL" id="PGXC01000021">
    <property type="protein sequence ID" value="PKK89277.1"/>
    <property type="molecule type" value="Genomic_DNA"/>
</dbReference>
<protein>
    <submittedName>
        <fullName evidence="2">PIN domain nuclease</fullName>
    </submittedName>
</protein>
<dbReference type="Proteomes" id="UP000233256">
    <property type="component" value="Unassembled WGS sequence"/>
</dbReference>
<name>A0A2N1PLQ4_9BACT</name>
<dbReference type="InterPro" id="IPR002716">
    <property type="entry name" value="PIN_dom"/>
</dbReference>